<reference evidence="12 13" key="1">
    <citation type="journal article" date="2007" name="Science">
        <title>Sea anemone genome reveals ancestral eumetazoan gene repertoire and genomic organization.</title>
        <authorList>
            <person name="Putnam N.H."/>
            <person name="Srivastava M."/>
            <person name="Hellsten U."/>
            <person name="Dirks B."/>
            <person name="Chapman J."/>
            <person name="Salamov A."/>
            <person name="Terry A."/>
            <person name="Shapiro H."/>
            <person name="Lindquist E."/>
            <person name="Kapitonov V.V."/>
            <person name="Jurka J."/>
            <person name="Genikhovich G."/>
            <person name="Grigoriev I.V."/>
            <person name="Lucas S.M."/>
            <person name="Steele R.E."/>
            <person name="Finnerty J.R."/>
            <person name="Technau U."/>
            <person name="Martindale M.Q."/>
            <person name="Rokhsar D.S."/>
        </authorList>
    </citation>
    <scope>NUCLEOTIDE SEQUENCE [LARGE SCALE GENOMIC DNA]</scope>
    <source>
        <strain evidence="13">CH2 X CH6</strain>
    </source>
</reference>
<dbReference type="HOGENOM" id="CLU_012184_2_1_1"/>
<dbReference type="SUPFAM" id="SSF54001">
    <property type="entry name" value="Cysteine proteinases"/>
    <property type="match status" value="1"/>
</dbReference>
<dbReference type="InterPro" id="IPR000668">
    <property type="entry name" value="Peptidase_C1A_C"/>
</dbReference>
<dbReference type="InterPro" id="IPR033157">
    <property type="entry name" value="CTSZ"/>
</dbReference>
<evidence type="ECO:0000259" key="11">
    <source>
        <dbReference type="SMART" id="SM00645"/>
    </source>
</evidence>
<keyword evidence="6" id="KW-0378">Hydrolase</keyword>
<feature type="domain" description="Peptidase C1A papain C-terminal" evidence="11">
    <location>
        <begin position="10"/>
        <end position="250"/>
    </location>
</feature>
<keyword evidence="13" id="KW-1185">Reference proteome</keyword>
<evidence type="ECO:0000256" key="6">
    <source>
        <dbReference type="ARBA" id="ARBA00022801"/>
    </source>
</evidence>
<gene>
    <name evidence="12" type="ORF">NEMVEDRAFT_v1g117667</name>
</gene>
<dbReference type="AlphaFoldDB" id="A7SGN6"/>
<evidence type="ECO:0000313" key="12">
    <source>
        <dbReference type="EMBL" id="EDO37121.1"/>
    </source>
</evidence>
<dbReference type="EMBL" id="DS469654">
    <property type="protein sequence ID" value="EDO37121.1"/>
    <property type="molecule type" value="Genomic_DNA"/>
</dbReference>
<dbReference type="InterPro" id="IPR013128">
    <property type="entry name" value="Peptidase_C1A"/>
</dbReference>
<dbReference type="InterPro" id="IPR038765">
    <property type="entry name" value="Papain-like_cys_pep_sf"/>
</dbReference>
<evidence type="ECO:0000256" key="10">
    <source>
        <dbReference type="ARBA" id="ARBA00023180"/>
    </source>
</evidence>
<keyword evidence="10" id="KW-0325">Glycoprotein</keyword>
<keyword evidence="8" id="KW-0865">Zymogen</keyword>
<dbReference type="EC" id="3.4.18.1" evidence="3"/>
<evidence type="ECO:0000256" key="9">
    <source>
        <dbReference type="ARBA" id="ARBA00023157"/>
    </source>
</evidence>
<dbReference type="GO" id="GO:0016807">
    <property type="term" value="F:cysteine-type carboxypeptidase activity"/>
    <property type="evidence" value="ECO:0007669"/>
    <property type="project" value="UniProtKB-EC"/>
</dbReference>
<evidence type="ECO:0000256" key="7">
    <source>
        <dbReference type="ARBA" id="ARBA00022807"/>
    </source>
</evidence>
<keyword evidence="9" id="KW-1015">Disulfide bond</keyword>
<dbReference type="GO" id="GO:0051603">
    <property type="term" value="P:proteolysis involved in protein catabolic process"/>
    <property type="evidence" value="ECO:0000318"/>
    <property type="project" value="GO_Central"/>
</dbReference>
<evidence type="ECO:0000256" key="4">
    <source>
        <dbReference type="ARBA" id="ARBA00022670"/>
    </source>
</evidence>
<feature type="non-terminal residue" evidence="12">
    <location>
        <position position="253"/>
    </location>
</feature>
<dbReference type="GO" id="GO:0005764">
    <property type="term" value="C:lysosome"/>
    <property type="evidence" value="ECO:0000318"/>
    <property type="project" value="GO_Central"/>
</dbReference>
<evidence type="ECO:0000256" key="1">
    <source>
        <dbReference type="ARBA" id="ARBA00001594"/>
    </source>
</evidence>
<dbReference type="PROSITE" id="PS00640">
    <property type="entry name" value="THIOL_PROTEASE_ASN"/>
    <property type="match status" value="1"/>
</dbReference>
<name>A7SGN6_NEMVE</name>
<dbReference type="PhylomeDB" id="A7SGN6"/>
<dbReference type="SMART" id="SM00645">
    <property type="entry name" value="Pept_C1"/>
    <property type="match status" value="1"/>
</dbReference>
<dbReference type="FunFam" id="3.90.70.10:FF:000060">
    <property type="entry name" value="Cathepsin Z"/>
    <property type="match status" value="1"/>
</dbReference>
<dbReference type="Pfam" id="PF00112">
    <property type="entry name" value="Peptidase_C1"/>
    <property type="match status" value="1"/>
</dbReference>
<evidence type="ECO:0000256" key="3">
    <source>
        <dbReference type="ARBA" id="ARBA00012516"/>
    </source>
</evidence>
<dbReference type="Gene3D" id="3.90.70.10">
    <property type="entry name" value="Cysteine proteinases"/>
    <property type="match status" value="1"/>
</dbReference>
<evidence type="ECO:0000256" key="5">
    <source>
        <dbReference type="ARBA" id="ARBA00022729"/>
    </source>
</evidence>
<comment type="catalytic activity">
    <reaction evidence="1">
        <text>Release of C-terminal amino acid residues with broad specificity, but lacks action on C-terminal proline. Shows weak endopeptidase activity.</text>
        <dbReference type="EC" id="3.4.18.1"/>
    </reaction>
</comment>
<protein>
    <recommendedName>
        <fullName evidence="3">cathepsin X</fullName>
        <ecNumber evidence="3">3.4.18.1</ecNumber>
    </recommendedName>
</protein>
<accession>A7SGN6</accession>
<organism evidence="12 13">
    <name type="scientific">Nematostella vectensis</name>
    <name type="common">Starlet sea anemone</name>
    <dbReference type="NCBI Taxonomy" id="45351"/>
    <lineage>
        <taxon>Eukaryota</taxon>
        <taxon>Metazoa</taxon>
        <taxon>Cnidaria</taxon>
        <taxon>Anthozoa</taxon>
        <taxon>Hexacorallia</taxon>
        <taxon>Actiniaria</taxon>
        <taxon>Edwardsiidae</taxon>
        <taxon>Nematostella</taxon>
    </lineage>
</organism>
<dbReference type="GO" id="GO:0005615">
    <property type="term" value="C:extracellular space"/>
    <property type="evidence" value="ECO:0000318"/>
    <property type="project" value="GO_Central"/>
</dbReference>
<dbReference type="STRING" id="45351.A7SGN6"/>
<keyword evidence="7" id="KW-0788">Thiol protease</keyword>
<dbReference type="InterPro" id="IPR025661">
    <property type="entry name" value="Pept_asp_AS"/>
</dbReference>
<dbReference type="eggNOG" id="KOG1543">
    <property type="taxonomic scope" value="Eukaryota"/>
</dbReference>
<evidence type="ECO:0000313" key="13">
    <source>
        <dbReference type="Proteomes" id="UP000001593"/>
    </source>
</evidence>
<dbReference type="MEROPS" id="C01.013"/>
<keyword evidence="4" id="KW-0645">Protease</keyword>
<evidence type="ECO:0000256" key="8">
    <source>
        <dbReference type="ARBA" id="ARBA00023145"/>
    </source>
</evidence>
<dbReference type="PANTHER" id="PTHR12411">
    <property type="entry name" value="CYSTEINE PROTEASE FAMILY C1-RELATED"/>
    <property type="match status" value="1"/>
</dbReference>
<sequence>PRPHEYIFIVPKAFDWRDVNGTNYASTTRNQHIPQYCGSCWAHGTTSAMADRINILRKGKWPSAYLSVQHVLDCADAGTCHGGGMLGVYKYAQTHGIPDETCNNYQAKDQGCTDFNQCGTCTSFGDCHAIRVCKHWKVSEYGTSRVSGRDRMMAEIFARGPIACGIEATSRLEQYTGGVYTEYDPNPQINHIVSVVGWGVDDGVEYWVVRNSWGTPWGENGFLKIVTSSYKNGQGNDYNLAIEQDCAFAVPIV</sequence>
<comment type="similarity">
    <text evidence="2">Belongs to the peptidase C1 family.</text>
</comment>
<proteinExistence type="inferred from homology"/>
<evidence type="ECO:0000256" key="2">
    <source>
        <dbReference type="ARBA" id="ARBA00008455"/>
    </source>
</evidence>
<dbReference type="PRINTS" id="PR00705">
    <property type="entry name" value="PAPAIN"/>
</dbReference>
<dbReference type="CDD" id="cd02698">
    <property type="entry name" value="Peptidase_C1A_CathepsinX"/>
    <property type="match status" value="1"/>
</dbReference>
<dbReference type="Proteomes" id="UP000001593">
    <property type="component" value="Unassembled WGS sequence"/>
</dbReference>
<dbReference type="InParanoid" id="A7SGN6"/>
<dbReference type="GO" id="GO:0004197">
    <property type="term" value="F:cysteine-type endopeptidase activity"/>
    <property type="evidence" value="ECO:0000318"/>
    <property type="project" value="GO_Central"/>
</dbReference>
<keyword evidence="5" id="KW-0732">Signal</keyword>
<dbReference type="OMA" id="PHEYIFI"/>